<dbReference type="AlphaFoldDB" id="A0A5J5ESJ9"/>
<proteinExistence type="inferred from homology"/>
<dbReference type="InterPro" id="IPR030385">
    <property type="entry name" value="G_IRG_dom"/>
</dbReference>
<sequence length="385" mass="43431">MGAAGSTVIPLALTVLIRLLEALRETPQAVNNTVSEIEGRAEEALKQAAKAAIEAKKAEEEANRKEQEAYRLERDSRQREEQTKREMALLEQEVKEARHNLARGIQPVIWPTADELAAAKLKAQYRDDLLHFAVCGPSGSGKSSLINAFRGLRNNQSGASRTGVVECTEEMHRYPDHRKEMPYPRFVWYDVPGAGTSTIPGWQYFIQQGLFIFDFIIVVYDTRFTQIDADILDNCRRFNIPAFIVRSKANQHIRNLQDDEDLDYTTARDKFVAETHRDLKSNLRKFGLWSDGDPLPLHIVSNAALYDFIKDSECTIRQHETGEVLSEVPRTGGKKRAEYIDEPQLVYNLLQTAYKRRYPPLSGLAGAATTAITVGISMLGGERCF</sequence>
<keyword evidence="9" id="KW-1185">Reference proteome</keyword>
<name>A0A5J5ESJ9_9PEZI</name>
<comment type="caution">
    <text evidence="8">The sequence shown here is derived from an EMBL/GenBank/DDBJ whole genome shotgun (WGS) entry which is preliminary data.</text>
</comment>
<accession>A0A5J5ESJ9</accession>
<dbReference type="InterPro" id="IPR007743">
    <property type="entry name" value="Immunity-related_GTPase-like"/>
</dbReference>
<dbReference type="PANTHER" id="PTHR32341">
    <property type="entry name" value="INTERFERON-INDUCIBLE GTPASE"/>
    <property type="match status" value="1"/>
</dbReference>
<keyword evidence="6" id="KW-0732">Signal</keyword>
<gene>
    <name evidence="8" type="ORF">FN846DRAFT_87933</name>
</gene>
<evidence type="ECO:0000256" key="1">
    <source>
        <dbReference type="ARBA" id="ARBA00005429"/>
    </source>
</evidence>
<dbReference type="PROSITE" id="PS51716">
    <property type="entry name" value="G_IRG"/>
    <property type="match status" value="1"/>
</dbReference>
<keyword evidence="3" id="KW-0378">Hydrolase</keyword>
<dbReference type="GO" id="GO:0016020">
    <property type="term" value="C:membrane"/>
    <property type="evidence" value="ECO:0007669"/>
    <property type="project" value="InterPro"/>
</dbReference>
<dbReference type="InterPro" id="IPR027417">
    <property type="entry name" value="P-loop_NTPase"/>
</dbReference>
<dbReference type="Gene3D" id="3.40.50.300">
    <property type="entry name" value="P-loop containing nucleotide triphosphate hydrolases"/>
    <property type="match status" value="1"/>
</dbReference>
<feature type="region of interest" description="Disordered" evidence="5">
    <location>
        <begin position="57"/>
        <end position="84"/>
    </location>
</feature>
<organism evidence="8 9">
    <name type="scientific">Sphaerosporella brunnea</name>
    <dbReference type="NCBI Taxonomy" id="1250544"/>
    <lineage>
        <taxon>Eukaryota</taxon>
        <taxon>Fungi</taxon>
        <taxon>Dikarya</taxon>
        <taxon>Ascomycota</taxon>
        <taxon>Pezizomycotina</taxon>
        <taxon>Pezizomycetes</taxon>
        <taxon>Pezizales</taxon>
        <taxon>Pyronemataceae</taxon>
        <taxon>Sphaerosporella</taxon>
    </lineage>
</organism>
<evidence type="ECO:0000259" key="7">
    <source>
        <dbReference type="PROSITE" id="PS51716"/>
    </source>
</evidence>
<feature type="chain" id="PRO_5023875170" evidence="6">
    <location>
        <begin position="23"/>
        <end position="385"/>
    </location>
</feature>
<dbReference type="EMBL" id="VXIS01000134">
    <property type="protein sequence ID" value="KAA8902269.1"/>
    <property type="molecule type" value="Genomic_DNA"/>
</dbReference>
<keyword evidence="4" id="KW-0342">GTP-binding</keyword>
<dbReference type="GO" id="GO:0005525">
    <property type="term" value="F:GTP binding"/>
    <property type="evidence" value="ECO:0007669"/>
    <property type="project" value="UniProtKB-KW"/>
</dbReference>
<evidence type="ECO:0000256" key="6">
    <source>
        <dbReference type="SAM" id="SignalP"/>
    </source>
</evidence>
<evidence type="ECO:0000256" key="5">
    <source>
        <dbReference type="SAM" id="MobiDB-lite"/>
    </source>
</evidence>
<dbReference type="OrthoDB" id="422720at2759"/>
<feature type="domain" description="IRG-type G" evidence="7">
    <location>
        <begin position="128"/>
        <end position="318"/>
    </location>
</feature>
<comment type="similarity">
    <text evidence="1">Belongs to the TRAFAC class dynamin-like GTPase superfamily. IRG family.</text>
</comment>
<dbReference type="GO" id="GO:0016787">
    <property type="term" value="F:hydrolase activity"/>
    <property type="evidence" value="ECO:0007669"/>
    <property type="project" value="UniProtKB-KW"/>
</dbReference>
<dbReference type="PANTHER" id="PTHR32341:SF10">
    <property type="entry name" value="INTERFERON-INDUCIBLE GTPASE 5"/>
    <property type="match status" value="1"/>
</dbReference>
<keyword evidence="2" id="KW-0547">Nucleotide-binding</keyword>
<evidence type="ECO:0000313" key="9">
    <source>
        <dbReference type="Proteomes" id="UP000326924"/>
    </source>
</evidence>
<dbReference type="Proteomes" id="UP000326924">
    <property type="component" value="Unassembled WGS sequence"/>
</dbReference>
<evidence type="ECO:0000256" key="3">
    <source>
        <dbReference type="ARBA" id="ARBA00022801"/>
    </source>
</evidence>
<feature type="signal peptide" evidence="6">
    <location>
        <begin position="1"/>
        <end position="22"/>
    </location>
</feature>
<evidence type="ECO:0000256" key="2">
    <source>
        <dbReference type="ARBA" id="ARBA00022741"/>
    </source>
</evidence>
<evidence type="ECO:0000256" key="4">
    <source>
        <dbReference type="ARBA" id="ARBA00023134"/>
    </source>
</evidence>
<dbReference type="SUPFAM" id="SSF52540">
    <property type="entry name" value="P-loop containing nucleoside triphosphate hydrolases"/>
    <property type="match status" value="1"/>
</dbReference>
<dbReference type="InParanoid" id="A0A5J5ESJ9"/>
<reference evidence="8 9" key="1">
    <citation type="submission" date="2019-09" db="EMBL/GenBank/DDBJ databases">
        <title>Draft genome of the ectomycorrhizal ascomycete Sphaerosporella brunnea.</title>
        <authorList>
            <consortium name="DOE Joint Genome Institute"/>
            <person name="Benucci G.M."/>
            <person name="Marozzi G."/>
            <person name="Antonielli L."/>
            <person name="Sanchez S."/>
            <person name="Marco P."/>
            <person name="Wang X."/>
            <person name="Falini L.B."/>
            <person name="Barry K."/>
            <person name="Haridas S."/>
            <person name="Lipzen A."/>
            <person name="Labutti K."/>
            <person name="Grigoriev I.V."/>
            <person name="Murat C."/>
            <person name="Martin F."/>
            <person name="Albertini E."/>
            <person name="Donnini D."/>
            <person name="Bonito G."/>
        </authorList>
    </citation>
    <scope>NUCLEOTIDE SEQUENCE [LARGE SCALE GENOMIC DNA]</scope>
    <source>
        <strain evidence="8 9">Sb_GMNB300</strain>
    </source>
</reference>
<protein>
    <submittedName>
        <fullName evidence="8">Interferon-inducible GTPase-domain-containing protein</fullName>
    </submittedName>
</protein>
<dbReference type="InterPro" id="IPR051515">
    <property type="entry name" value="IRG"/>
</dbReference>
<dbReference type="Pfam" id="PF05049">
    <property type="entry name" value="IIGP"/>
    <property type="match status" value="1"/>
</dbReference>
<evidence type="ECO:0000313" key="8">
    <source>
        <dbReference type="EMBL" id="KAA8902269.1"/>
    </source>
</evidence>